<name>A0ABV5QL41_9ACTN</name>
<feature type="compositionally biased region" description="Low complexity" evidence="1">
    <location>
        <begin position="43"/>
        <end position="97"/>
    </location>
</feature>
<sequence>MSPAKLRGLGLGAAVVIAVLVPIAATAGPAGERPPGRAGGRAAGTAADLAPDPAGVLAGDGAEAAAGGSSGGSSHASSGGPSADSSADSAGDSAGAHGDAKPKGVLSDLGLDASHAVSPAAEAPSASDPFPSATRCGPELASPDGVEAQTCVVTEGADTWARTYYRNTTGQRLDAVLTLMAPGGRTVQVRCAVEARDEPGTCETPRERGRGAVEAYSAVSEFAGAGEGGSAPLLLRSGSNAPESDGS</sequence>
<gene>
    <name evidence="2" type="ORF">ACFFTP_08355</name>
</gene>
<organism evidence="2 3">
    <name type="scientific">Streptomyces roseoviridis</name>
    <dbReference type="NCBI Taxonomy" id="67361"/>
    <lineage>
        <taxon>Bacteria</taxon>
        <taxon>Bacillati</taxon>
        <taxon>Actinomycetota</taxon>
        <taxon>Actinomycetes</taxon>
        <taxon>Kitasatosporales</taxon>
        <taxon>Streptomycetaceae</taxon>
        <taxon>Streptomyces</taxon>
    </lineage>
</organism>
<keyword evidence="3" id="KW-1185">Reference proteome</keyword>
<reference evidence="2 3" key="1">
    <citation type="submission" date="2024-09" db="EMBL/GenBank/DDBJ databases">
        <authorList>
            <person name="Sun Q."/>
            <person name="Mori K."/>
        </authorList>
    </citation>
    <scope>NUCLEOTIDE SEQUENCE [LARGE SCALE GENOMIC DNA]</scope>
    <source>
        <strain evidence="2 3">JCM 4414</strain>
    </source>
</reference>
<protein>
    <recommendedName>
        <fullName evidence="4">Serine/threonine protein kinase</fullName>
    </recommendedName>
</protein>
<dbReference type="EMBL" id="JBHMCT010000007">
    <property type="protein sequence ID" value="MFB9554201.1"/>
    <property type="molecule type" value="Genomic_DNA"/>
</dbReference>
<dbReference type="Proteomes" id="UP001589716">
    <property type="component" value="Unassembled WGS sequence"/>
</dbReference>
<feature type="compositionally biased region" description="Low complexity" evidence="1">
    <location>
        <begin position="113"/>
        <end position="133"/>
    </location>
</feature>
<evidence type="ECO:0008006" key="4">
    <source>
        <dbReference type="Google" id="ProtNLM"/>
    </source>
</evidence>
<accession>A0ABV5QL41</accession>
<dbReference type="RefSeq" id="WP_345486823.1">
    <property type="nucleotide sequence ID" value="NZ_BAAAWU010000001.1"/>
</dbReference>
<proteinExistence type="predicted"/>
<feature type="region of interest" description="Disordered" evidence="1">
    <location>
        <begin position="224"/>
        <end position="247"/>
    </location>
</feature>
<evidence type="ECO:0000256" key="1">
    <source>
        <dbReference type="SAM" id="MobiDB-lite"/>
    </source>
</evidence>
<evidence type="ECO:0000313" key="3">
    <source>
        <dbReference type="Proteomes" id="UP001589716"/>
    </source>
</evidence>
<feature type="compositionally biased region" description="Polar residues" evidence="1">
    <location>
        <begin position="237"/>
        <end position="247"/>
    </location>
</feature>
<feature type="region of interest" description="Disordered" evidence="1">
    <location>
        <begin position="26"/>
        <end position="146"/>
    </location>
</feature>
<comment type="caution">
    <text evidence="2">The sequence shown here is derived from an EMBL/GenBank/DDBJ whole genome shotgun (WGS) entry which is preliminary data.</text>
</comment>
<evidence type="ECO:0000313" key="2">
    <source>
        <dbReference type="EMBL" id="MFB9554201.1"/>
    </source>
</evidence>